<keyword evidence="4" id="KW-0611">Plant defense</keyword>
<comment type="similarity">
    <text evidence="2">Belongs to the MLO family.</text>
</comment>
<dbReference type="EMBL" id="JBEDUW010000006">
    <property type="protein sequence ID" value="KAK9920878.1"/>
    <property type="molecule type" value="Genomic_DNA"/>
</dbReference>
<gene>
    <name evidence="9" type="ORF">M0R45_029416</name>
</gene>
<name>A0AAW1WAQ1_RUBAR</name>
<sequence length="119" mass="13123">MAGDAGGTSLEDTPTWAVATVCFFFISISILLEHSIHLLVTWLKKHRKNALTDAVEKLKAELMLLGFVSLLLAVTQDRIAKICIPAKLGDIMLPCRKVLNETATGENVEHLVNKFGRNH</sequence>
<reference evidence="9 10" key="1">
    <citation type="journal article" date="2023" name="G3 (Bethesda)">
        <title>A chromosome-length genome assembly and annotation of blackberry (Rubus argutus, cv. 'Hillquist').</title>
        <authorList>
            <person name="Bruna T."/>
            <person name="Aryal R."/>
            <person name="Dudchenko O."/>
            <person name="Sargent D.J."/>
            <person name="Mead D."/>
            <person name="Buti M."/>
            <person name="Cavallini A."/>
            <person name="Hytonen T."/>
            <person name="Andres J."/>
            <person name="Pham M."/>
            <person name="Weisz D."/>
            <person name="Mascagni F."/>
            <person name="Usai G."/>
            <person name="Natali L."/>
            <person name="Bassil N."/>
            <person name="Fernandez G.E."/>
            <person name="Lomsadze A."/>
            <person name="Armour M."/>
            <person name="Olukolu B."/>
            <person name="Poorten T."/>
            <person name="Britton C."/>
            <person name="Davik J."/>
            <person name="Ashrafi H."/>
            <person name="Aiden E.L."/>
            <person name="Borodovsky M."/>
            <person name="Worthington M."/>
        </authorList>
    </citation>
    <scope>NUCLEOTIDE SEQUENCE [LARGE SCALE GENOMIC DNA]</scope>
    <source>
        <strain evidence="9">PI 553951</strain>
    </source>
</reference>
<evidence type="ECO:0000256" key="3">
    <source>
        <dbReference type="ARBA" id="ARBA00022692"/>
    </source>
</evidence>
<evidence type="ECO:0000256" key="7">
    <source>
        <dbReference type="ARBA" id="ARBA00023265"/>
    </source>
</evidence>
<dbReference type="Proteomes" id="UP001457282">
    <property type="component" value="Unassembled WGS sequence"/>
</dbReference>
<evidence type="ECO:0000256" key="1">
    <source>
        <dbReference type="ARBA" id="ARBA00004141"/>
    </source>
</evidence>
<dbReference type="GO" id="GO:0006952">
    <property type="term" value="P:defense response"/>
    <property type="evidence" value="ECO:0007669"/>
    <property type="project" value="UniProtKB-KW"/>
</dbReference>
<keyword evidence="3 8" id="KW-0812">Transmembrane</keyword>
<keyword evidence="5 8" id="KW-1133">Transmembrane helix</keyword>
<dbReference type="PANTHER" id="PTHR31942">
    <property type="entry name" value="MLO-LIKE PROTEIN 1"/>
    <property type="match status" value="1"/>
</dbReference>
<evidence type="ECO:0000313" key="9">
    <source>
        <dbReference type="EMBL" id="KAK9920878.1"/>
    </source>
</evidence>
<organism evidence="9 10">
    <name type="scientific">Rubus argutus</name>
    <name type="common">Southern blackberry</name>
    <dbReference type="NCBI Taxonomy" id="59490"/>
    <lineage>
        <taxon>Eukaryota</taxon>
        <taxon>Viridiplantae</taxon>
        <taxon>Streptophyta</taxon>
        <taxon>Embryophyta</taxon>
        <taxon>Tracheophyta</taxon>
        <taxon>Spermatophyta</taxon>
        <taxon>Magnoliopsida</taxon>
        <taxon>eudicotyledons</taxon>
        <taxon>Gunneridae</taxon>
        <taxon>Pentapetalae</taxon>
        <taxon>rosids</taxon>
        <taxon>fabids</taxon>
        <taxon>Rosales</taxon>
        <taxon>Rosaceae</taxon>
        <taxon>Rosoideae</taxon>
        <taxon>Rosoideae incertae sedis</taxon>
        <taxon>Rubus</taxon>
    </lineage>
</organism>
<dbReference type="AlphaFoldDB" id="A0AAW1WAQ1"/>
<evidence type="ECO:0000256" key="8">
    <source>
        <dbReference type="SAM" id="Phobius"/>
    </source>
</evidence>
<dbReference type="GO" id="GO:0016020">
    <property type="term" value="C:membrane"/>
    <property type="evidence" value="ECO:0007669"/>
    <property type="project" value="UniProtKB-SubCell"/>
</dbReference>
<comment type="subcellular location">
    <subcellularLocation>
        <location evidence="1">Membrane</location>
        <topology evidence="1">Multi-pass membrane protein</topology>
    </subcellularLocation>
</comment>
<keyword evidence="10" id="KW-1185">Reference proteome</keyword>
<feature type="transmembrane region" description="Helical" evidence="8">
    <location>
        <begin position="16"/>
        <end position="40"/>
    </location>
</feature>
<keyword evidence="7" id="KW-0568">Pathogenesis-related protein</keyword>
<evidence type="ECO:0000256" key="5">
    <source>
        <dbReference type="ARBA" id="ARBA00022989"/>
    </source>
</evidence>
<evidence type="ECO:0000256" key="6">
    <source>
        <dbReference type="ARBA" id="ARBA00023136"/>
    </source>
</evidence>
<accession>A0AAW1WAQ1</accession>
<dbReference type="PANTHER" id="PTHR31942:SF59">
    <property type="entry name" value="MLO-LIKE PROTEIN"/>
    <property type="match status" value="1"/>
</dbReference>
<comment type="caution">
    <text evidence="9">The sequence shown here is derived from an EMBL/GenBank/DDBJ whole genome shotgun (WGS) entry which is preliminary data.</text>
</comment>
<proteinExistence type="inferred from homology"/>
<evidence type="ECO:0000313" key="10">
    <source>
        <dbReference type="Proteomes" id="UP001457282"/>
    </source>
</evidence>
<evidence type="ECO:0000256" key="2">
    <source>
        <dbReference type="ARBA" id="ARBA00006574"/>
    </source>
</evidence>
<evidence type="ECO:0000256" key="4">
    <source>
        <dbReference type="ARBA" id="ARBA00022821"/>
    </source>
</evidence>
<keyword evidence="6 8" id="KW-0472">Membrane</keyword>
<protein>
    <submittedName>
        <fullName evidence="9">Uncharacterized protein</fullName>
    </submittedName>
</protein>
<dbReference type="Pfam" id="PF03094">
    <property type="entry name" value="Mlo"/>
    <property type="match status" value="1"/>
</dbReference>
<dbReference type="InterPro" id="IPR004326">
    <property type="entry name" value="Mlo"/>
</dbReference>